<reference evidence="1 2" key="1">
    <citation type="journal article" date="2016" name="Genome Biol. Evol.">
        <title>Gene Family Evolution Reflects Adaptation to Soil Environmental Stressors in the Genome of the Collembolan Orchesella cincta.</title>
        <authorList>
            <person name="Faddeeva-Vakhrusheva A."/>
            <person name="Derks M.F."/>
            <person name="Anvar S.Y."/>
            <person name="Agamennone V."/>
            <person name="Suring W."/>
            <person name="Smit S."/>
            <person name="van Straalen N.M."/>
            <person name="Roelofs D."/>
        </authorList>
    </citation>
    <scope>NUCLEOTIDE SEQUENCE [LARGE SCALE GENOMIC DNA]</scope>
    <source>
        <tissue evidence="1">Mixed pool</tissue>
    </source>
</reference>
<evidence type="ECO:0000313" key="2">
    <source>
        <dbReference type="Proteomes" id="UP000094527"/>
    </source>
</evidence>
<dbReference type="Proteomes" id="UP000094527">
    <property type="component" value="Unassembled WGS sequence"/>
</dbReference>
<accession>A0A1D2MM59</accession>
<comment type="caution">
    <text evidence="1">The sequence shown here is derived from an EMBL/GenBank/DDBJ whole genome shotgun (WGS) entry which is preliminary data.</text>
</comment>
<protein>
    <submittedName>
        <fullName evidence="1">Uncharacterized protein</fullName>
    </submittedName>
</protein>
<evidence type="ECO:0000313" key="1">
    <source>
        <dbReference type="EMBL" id="ODM94140.1"/>
    </source>
</evidence>
<feature type="non-terminal residue" evidence="1">
    <location>
        <position position="1"/>
    </location>
</feature>
<gene>
    <name evidence="1" type="ORF">Ocin01_12543</name>
</gene>
<sequence length="108" mass="12125">NSVNPSQLEPAGEDKNGILYVARTEVNGEWVPGKGYYRGRTFYASVAFMGKEIESADCSVLLRGGTKWIAQQKNREIPTMQFLLVMIQELTKKLTFAEDLPLRKDGRG</sequence>
<name>A0A1D2MM59_ORCCI</name>
<proteinExistence type="predicted"/>
<dbReference type="EMBL" id="LJIJ01000853">
    <property type="protein sequence ID" value="ODM94140.1"/>
    <property type="molecule type" value="Genomic_DNA"/>
</dbReference>
<dbReference type="AlphaFoldDB" id="A0A1D2MM59"/>
<organism evidence="1 2">
    <name type="scientific">Orchesella cincta</name>
    <name type="common">Springtail</name>
    <name type="synonym">Podura cincta</name>
    <dbReference type="NCBI Taxonomy" id="48709"/>
    <lineage>
        <taxon>Eukaryota</taxon>
        <taxon>Metazoa</taxon>
        <taxon>Ecdysozoa</taxon>
        <taxon>Arthropoda</taxon>
        <taxon>Hexapoda</taxon>
        <taxon>Collembola</taxon>
        <taxon>Entomobryomorpha</taxon>
        <taxon>Entomobryoidea</taxon>
        <taxon>Orchesellidae</taxon>
        <taxon>Orchesellinae</taxon>
        <taxon>Orchesella</taxon>
    </lineage>
</organism>
<keyword evidence="2" id="KW-1185">Reference proteome</keyword>